<reference evidence="9 10" key="1">
    <citation type="submission" date="2018-04" db="EMBL/GenBank/DDBJ databases">
        <authorList>
            <person name="Go L.Y."/>
            <person name="Mitchell J.A."/>
        </authorList>
    </citation>
    <scope>NUCLEOTIDE SEQUENCE [LARGE SCALE GENOMIC DNA]</scope>
    <source>
        <strain evidence="9">ULC066bin1</strain>
    </source>
</reference>
<dbReference type="CDD" id="cd00082">
    <property type="entry name" value="HisKA"/>
    <property type="match status" value="1"/>
</dbReference>
<feature type="modified residue" description="4-aspartylphosphate" evidence="6">
    <location>
        <position position="54"/>
    </location>
</feature>
<comment type="caution">
    <text evidence="9">The sequence shown here is derived from an EMBL/GenBank/DDBJ whole genome shotgun (WGS) entry which is preliminary data.</text>
</comment>
<evidence type="ECO:0000256" key="2">
    <source>
        <dbReference type="ARBA" id="ARBA00012438"/>
    </source>
</evidence>
<dbReference type="GO" id="GO:0000155">
    <property type="term" value="F:phosphorelay sensor kinase activity"/>
    <property type="evidence" value="ECO:0007669"/>
    <property type="project" value="InterPro"/>
</dbReference>
<evidence type="ECO:0000313" key="9">
    <source>
        <dbReference type="EMBL" id="PZO40536.1"/>
    </source>
</evidence>
<dbReference type="FunFam" id="3.40.50.2300:FF:000444">
    <property type="entry name" value="Sensory transduction histidine kinase"/>
    <property type="match status" value="1"/>
</dbReference>
<dbReference type="Gene3D" id="3.30.565.10">
    <property type="entry name" value="Histidine kinase-like ATPase, C-terminal domain"/>
    <property type="match status" value="1"/>
</dbReference>
<keyword evidence="5" id="KW-0902">Two-component regulatory system</keyword>
<protein>
    <recommendedName>
        <fullName evidence="2">histidine kinase</fullName>
        <ecNumber evidence="2">2.7.13.3</ecNumber>
    </recommendedName>
</protein>
<evidence type="ECO:0000256" key="5">
    <source>
        <dbReference type="ARBA" id="ARBA00023012"/>
    </source>
</evidence>
<dbReference type="AlphaFoldDB" id="A0A2W4W706"/>
<evidence type="ECO:0000256" key="4">
    <source>
        <dbReference type="ARBA" id="ARBA00022777"/>
    </source>
</evidence>
<dbReference type="EC" id="2.7.13.3" evidence="2"/>
<evidence type="ECO:0000256" key="1">
    <source>
        <dbReference type="ARBA" id="ARBA00000085"/>
    </source>
</evidence>
<dbReference type="EMBL" id="QBML01000014">
    <property type="protein sequence ID" value="PZO40536.1"/>
    <property type="molecule type" value="Genomic_DNA"/>
</dbReference>
<dbReference type="PANTHER" id="PTHR43547:SF2">
    <property type="entry name" value="HYBRID SIGNAL TRANSDUCTION HISTIDINE KINASE C"/>
    <property type="match status" value="1"/>
</dbReference>
<dbReference type="SUPFAM" id="SSF52172">
    <property type="entry name" value="CheY-like"/>
    <property type="match status" value="1"/>
</dbReference>
<dbReference type="PROSITE" id="PS50110">
    <property type="entry name" value="RESPONSE_REGULATORY"/>
    <property type="match status" value="1"/>
</dbReference>
<keyword evidence="4 9" id="KW-0418">Kinase</keyword>
<dbReference type="Pfam" id="PF02518">
    <property type="entry name" value="HATPase_c"/>
    <property type="match status" value="1"/>
</dbReference>
<dbReference type="InterPro" id="IPR003594">
    <property type="entry name" value="HATPase_dom"/>
</dbReference>
<dbReference type="SMART" id="SM00387">
    <property type="entry name" value="HATPase_c"/>
    <property type="match status" value="1"/>
</dbReference>
<dbReference type="InterPro" id="IPR004358">
    <property type="entry name" value="Sig_transdc_His_kin-like_C"/>
</dbReference>
<dbReference type="PRINTS" id="PR00344">
    <property type="entry name" value="BCTRLSENSOR"/>
</dbReference>
<dbReference type="Proteomes" id="UP000249467">
    <property type="component" value="Unassembled WGS sequence"/>
</dbReference>
<evidence type="ECO:0000259" key="8">
    <source>
        <dbReference type="PROSITE" id="PS50110"/>
    </source>
</evidence>
<dbReference type="Gene3D" id="3.40.50.2300">
    <property type="match status" value="1"/>
</dbReference>
<sequence>MRELSILVIDDEPDNFDVIDTLLNEQNYVLHYAADGQEAISLLDVFKPNLILLDVMMPKMDGIEVCKRIKSIPQWQSVPIVMVTALNTKQDLSRCLDAGADDFISKPVNSLELRARVKSMLRIKQQYDQIKTLSNLQESTIVFLQDSIDGLCGNLASTLPHELNTPLNGIVTVIDLLIDDYQNMDKDELYEFLLVAQQSAYRLNKLTKRFLQYSQLEILTSNPKFREIKSTKTSIQILIESAIHSKAEQVNRLDDLLLELPNLEDVEICMSDKDFVCIIEELVENAFKFSQPNTPVKICTQLKDGIFHLSISDRGRGMTEEQIAKVSSFTQFERKYYEQQGIGLGLQIVKKIVELYGGKSSISSIYHQETIVSVEIPSM</sequence>
<dbReference type="InterPro" id="IPR036097">
    <property type="entry name" value="HisK_dim/P_sf"/>
</dbReference>
<dbReference type="Pfam" id="PF00512">
    <property type="entry name" value="HisKA"/>
    <property type="match status" value="1"/>
</dbReference>
<dbReference type="Pfam" id="PF00072">
    <property type="entry name" value="Response_reg"/>
    <property type="match status" value="1"/>
</dbReference>
<dbReference type="InterPro" id="IPR003661">
    <property type="entry name" value="HisK_dim/P_dom"/>
</dbReference>
<keyword evidence="3 6" id="KW-0597">Phosphoprotein</keyword>
<dbReference type="SMART" id="SM00448">
    <property type="entry name" value="REC"/>
    <property type="match status" value="1"/>
</dbReference>
<gene>
    <name evidence="9" type="ORF">DCF19_11580</name>
</gene>
<feature type="domain" description="Histidine kinase" evidence="7">
    <location>
        <begin position="158"/>
        <end position="379"/>
    </location>
</feature>
<keyword evidence="4 9" id="KW-0808">Transferase</keyword>
<organism evidence="9 10">
    <name type="scientific">Pseudanabaena frigida</name>
    <dbReference type="NCBI Taxonomy" id="945775"/>
    <lineage>
        <taxon>Bacteria</taxon>
        <taxon>Bacillati</taxon>
        <taxon>Cyanobacteriota</taxon>
        <taxon>Cyanophyceae</taxon>
        <taxon>Pseudanabaenales</taxon>
        <taxon>Pseudanabaenaceae</taxon>
        <taxon>Pseudanabaena</taxon>
    </lineage>
</organism>
<dbReference type="InterPro" id="IPR011006">
    <property type="entry name" value="CheY-like_superfamily"/>
</dbReference>
<evidence type="ECO:0000256" key="6">
    <source>
        <dbReference type="PROSITE-ProRule" id="PRU00169"/>
    </source>
</evidence>
<dbReference type="Gene3D" id="1.10.287.130">
    <property type="match status" value="1"/>
</dbReference>
<dbReference type="SUPFAM" id="SSF47384">
    <property type="entry name" value="Homodimeric domain of signal transducing histidine kinase"/>
    <property type="match status" value="1"/>
</dbReference>
<proteinExistence type="predicted"/>
<dbReference type="PROSITE" id="PS50109">
    <property type="entry name" value="HIS_KIN"/>
    <property type="match status" value="1"/>
</dbReference>
<evidence type="ECO:0000256" key="3">
    <source>
        <dbReference type="ARBA" id="ARBA00022553"/>
    </source>
</evidence>
<accession>A0A2W4W706</accession>
<dbReference type="InterPro" id="IPR036890">
    <property type="entry name" value="HATPase_C_sf"/>
</dbReference>
<evidence type="ECO:0000259" key="7">
    <source>
        <dbReference type="PROSITE" id="PS50109"/>
    </source>
</evidence>
<reference evidence="9 10" key="2">
    <citation type="submission" date="2018-06" db="EMBL/GenBank/DDBJ databases">
        <title>Metagenomic assembly of (sub)arctic Cyanobacteria and their associated microbiome from non-axenic cultures.</title>
        <authorList>
            <person name="Baurain D."/>
        </authorList>
    </citation>
    <scope>NUCLEOTIDE SEQUENCE [LARGE SCALE GENOMIC DNA]</scope>
    <source>
        <strain evidence="9">ULC066bin1</strain>
    </source>
</reference>
<dbReference type="InterPro" id="IPR005467">
    <property type="entry name" value="His_kinase_dom"/>
</dbReference>
<dbReference type="SUPFAM" id="SSF55874">
    <property type="entry name" value="ATPase domain of HSP90 chaperone/DNA topoisomerase II/histidine kinase"/>
    <property type="match status" value="1"/>
</dbReference>
<comment type="catalytic activity">
    <reaction evidence="1">
        <text>ATP + protein L-histidine = ADP + protein N-phospho-L-histidine.</text>
        <dbReference type="EC" id="2.7.13.3"/>
    </reaction>
</comment>
<evidence type="ECO:0000313" key="10">
    <source>
        <dbReference type="Proteomes" id="UP000249467"/>
    </source>
</evidence>
<dbReference type="InterPro" id="IPR001789">
    <property type="entry name" value="Sig_transdc_resp-reg_receiver"/>
</dbReference>
<dbReference type="PANTHER" id="PTHR43547">
    <property type="entry name" value="TWO-COMPONENT HISTIDINE KINASE"/>
    <property type="match status" value="1"/>
</dbReference>
<dbReference type="SMART" id="SM00388">
    <property type="entry name" value="HisKA"/>
    <property type="match status" value="1"/>
</dbReference>
<name>A0A2W4W706_9CYAN</name>
<feature type="domain" description="Response regulatory" evidence="8">
    <location>
        <begin position="5"/>
        <end position="121"/>
    </location>
</feature>